<dbReference type="RefSeq" id="WP_193943721.1">
    <property type="nucleotide sequence ID" value="NZ_JADEWB010000143.1"/>
</dbReference>
<reference evidence="1 2" key="1">
    <citation type="submission" date="2020-10" db="EMBL/GenBank/DDBJ databases">
        <authorList>
            <person name="Castelo-Branco R."/>
            <person name="Eusebio N."/>
            <person name="Adriana R."/>
            <person name="Vieira A."/>
            <person name="Brugerolle De Fraissinette N."/>
            <person name="Rezende De Castro R."/>
            <person name="Schneider M.P."/>
            <person name="Vasconcelos V."/>
            <person name="Leao P.N."/>
        </authorList>
    </citation>
    <scope>NUCLEOTIDE SEQUENCE [LARGE SCALE GENOMIC DNA]</scope>
    <source>
        <strain evidence="1 2">LEGE 00250</strain>
    </source>
</reference>
<evidence type="ECO:0008006" key="3">
    <source>
        <dbReference type="Google" id="ProtNLM"/>
    </source>
</evidence>
<dbReference type="Proteomes" id="UP000606776">
    <property type="component" value="Unassembled WGS sequence"/>
</dbReference>
<protein>
    <recommendedName>
        <fullName evidence="3">Tetratricopeptide repeat protein</fullName>
    </recommendedName>
</protein>
<proteinExistence type="predicted"/>
<evidence type="ECO:0000313" key="1">
    <source>
        <dbReference type="EMBL" id="MBE9238123.1"/>
    </source>
</evidence>
<gene>
    <name evidence="1" type="ORF">IQ227_19355</name>
</gene>
<evidence type="ECO:0000313" key="2">
    <source>
        <dbReference type="Proteomes" id="UP000606776"/>
    </source>
</evidence>
<dbReference type="EMBL" id="JADEWB010000143">
    <property type="protein sequence ID" value="MBE9238123.1"/>
    <property type="molecule type" value="Genomic_DNA"/>
</dbReference>
<name>A0ABR9VI00_9CYAN</name>
<sequence>MLQLIIILLAIAVVVWFRYNVSTKGKAELKSIETCIIQIEKNPSFPDIYDKFIETWRSSTWIPHEEIFNSGYYDRILKICEQNSSNVKAWQLLEQVLQRLNMSFGINIAGKRNRANTFRFLADNLMKEFQNQAIKERILSLIHLSIGITHAETQELYNTSLKILEANPNSQEAKVLVLDLGRLHYSILRPNKKPTIYDEQAIQNDILVRSK</sequence>
<comment type="caution">
    <text evidence="1">The sequence shown here is derived from an EMBL/GenBank/DDBJ whole genome shotgun (WGS) entry which is preliminary data.</text>
</comment>
<organism evidence="1 2">
    <name type="scientific">Sphaerospermopsis aphanizomenoides LEGE 00250</name>
    <dbReference type="NCBI Taxonomy" id="2777972"/>
    <lineage>
        <taxon>Bacteria</taxon>
        <taxon>Bacillati</taxon>
        <taxon>Cyanobacteriota</taxon>
        <taxon>Cyanophyceae</taxon>
        <taxon>Nostocales</taxon>
        <taxon>Aphanizomenonaceae</taxon>
        <taxon>Sphaerospermopsis</taxon>
        <taxon>Sphaerospermopsis aphanizomenoides</taxon>
    </lineage>
</organism>
<keyword evidence="2" id="KW-1185">Reference proteome</keyword>
<accession>A0ABR9VI00</accession>